<dbReference type="EC" id="2.3.1.-" evidence="5"/>
<dbReference type="Pfam" id="PF00583">
    <property type="entry name" value="Acetyltransf_1"/>
    <property type="match status" value="2"/>
</dbReference>
<dbReference type="Gene3D" id="3.40.630.30">
    <property type="match status" value="1"/>
</dbReference>
<dbReference type="InterPro" id="IPR050832">
    <property type="entry name" value="Bact_Acetyltransf"/>
</dbReference>
<sequence length="332" mass="35707">MDTTSLTWRPLTRDDAQASADLLNAMEAVDRIGENYTAQDTLQELVDPYADLERASLAVFDGAVLAGYMKIRYKRFAQEVHRVFLDGGVHPDHRRRGIGGALVEAGVAAAKTLHALHHPGLRLAIDVHKAGHIAGLAELLAPRGFAPVRYFRRMEHPLGAALPEPVIPEGLRIEPWSEDNDEDFRVTRNKAYADTWNPAPLPAGNWKNKIANHTLRPEASFLLRDAADGTAAGMIVANHWEADAAVTGVRDVHFMAIGTSPAYRNRGVAGALIGHALRAAAGHGFDRASVNADSASLAGHPGSSRGPASRPSGRSSAGRSRSDARGKLTSRR</sequence>
<dbReference type="CDD" id="cd04301">
    <property type="entry name" value="NAT_SF"/>
    <property type="match status" value="2"/>
</dbReference>
<dbReference type="InterPro" id="IPR000182">
    <property type="entry name" value="GNAT_dom"/>
</dbReference>
<gene>
    <name evidence="5" type="ORF">QRX50_38330</name>
</gene>
<evidence type="ECO:0000313" key="6">
    <source>
        <dbReference type="Proteomes" id="UP001236014"/>
    </source>
</evidence>
<organism evidence="5 6">
    <name type="scientific">Amycolatopsis carbonis</name>
    <dbReference type="NCBI Taxonomy" id="715471"/>
    <lineage>
        <taxon>Bacteria</taxon>
        <taxon>Bacillati</taxon>
        <taxon>Actinomycetota</taxon>
        <taxon>Actinomycetes</taxon>
        <taxon>Pseudonocardiales</taxon>
        <taxon>Pseudonocardiaceae</taxon>
        <taxon>Amycolatopsis</taxon>
    </lineage>
</organism>
<name>A0A9Y2MTU7_9PSEU</name>
<keyword evidence="1 5" id="KW-0808">Transferase</keyword>
<reference evidence="5 6" key="1">
    <citation type="submission" date="2023-06" db="EMBL/GenBank/DDBJ databases">
        <authorList>
            <person name="Oyuntsetseg B."/>
            <person name="Kim S.B."/>
        </authorList>
    </citation>
    <scope>NUCLEOTIDE SEQUENCE [LARGE SCALE GENOMIC DNA]</scope>
    <source>
        <strain evidence="5 6">2-15</strain>
    </source>
</reference>
<feature type="region of interest" description="Disordered" evidence="3">
    <location>
        <begin position="292"/>
        <end position="332"/>
    </location>
</feature>
<dbReference type="EMBL" id="CP127294">
    <property type="protein sequence ID" value="WIX77213.1"/>
    <property type="molecule type" value="Genomic_DNA"/>
</dbReference>
<feature type="compositionally biased region" description="Low complexity" evidence="3">
    <location>
        <begin position="298"/>
        <end position="319"/>
    </location>
</feature>
<evidence type="ECO:0000259" key="4">
    <source>
        <dbReference type="PROSITE" id="PS51186"/>
    </source>
</evidence>
<dbReference type="InterPro" id="IPR016181">
    <property type="entry name" value="Acyl_CoA_acyltransferase"/>
</dbReference>
<dbReference type="PANTHER" id="PTHR43877:SF1">
    <property type="entry name" value="ACETYLTRANSFERASE"/>
    <property type="match status" value="1"/>
</dbReference>
<protein>
    <submittedName>
        <fullName evidence="5">GNAT family N-acetyltransferase</fullName>
        <ecNumber evidence="5">2.3.1.-</ecNumber>
    </submittedName>
</protein>
<evidence type="ECO:0000256" key="2">
    <source>
        <dbReference type="ARBA" id="ARBA00023315"/>
    </source>
</evidence>
<evidence type="ECO:0000256" key="1">
    <source>
        <dbReference type="ARBA" id="ARBA00022679"/>
    </source>
</evidence>
<dbReference type="Proteomes" id="UP001236014">
    <property type="component" value="Chromosome"/>
</dbReference>
<dbReference type="RefSeq" id="WP_285967954.1">
    <property type="nucleotide sequence ID" value="NZ_CP127294.1"/>
</dbReference>
<dbReference type="KEGG" id="acab:QRX50_38330"/>
<dbReference type="PANTHER" id="PTHR43877">
    <property type="entry name" value="AMINOALKYLPHOSPHONATE N-ACETYLTRANSFERASE-RELATED-RELATED"/>
    <property type="match status" value="1"/>
</dbReference>
<dbReference type="PROSITE" id="PS51186">
    <property type="entry name" value="GNAT"/>
    <property type="match status" value="1"/>
</dbReference>
<evidence type="ECO:0000313" key="5">
    <source>
        <dbReference type="EMBL" id="WIX77213.1"/>
    </source>
</evidence>
<keyword evidence="2 5" id="KW-0012">Acyltransferase</keyword>
<dbReference type="AlphaFoldDB" id="A0A9Y2MTU7"/>
<feature type="domain" description="N-acetyltransferase" evidence="4">
    <location>
        <begin position="6"/>
        <end position="174"/>
    </location>
</feature>
<evidence type="ECO:0000256" key="3">
    <source>
        <dbReference type="SAM" id="MobiDB-lite"/>
    </source>
</evidence>
<proteinExistence type="predicted"/>
<dbReference type="GO" id="GO:0016747">
    <property type="term" value="F:acyltransferase activity, transferring groups other than amino-acyl groups"/>
    <property type="evidence" value="ECO:0007669"/>
    <property type="project" value="InterPro"/>
</dbReference>
<dbReference type="SUPFAM" id="SSF55729">
    <property type="entry name" value="Acyl-CoA N-acyltransferases (Nat)"/>
    <property type="match status" value="2"/>
</dbReference>
<accession>A0A9Y2MTU7</accession>
<keyword evidence="6" id="KW-1185">Reference proteome</keyword>